<dbReference type="InterPro" id="IPR035979">
    <property type="entry name" value="RBD_domain_sf"/>
</dbReference>
<dbReference type="InParanoid" id="G3PZX9"/>
<dbReference type="Gene3D" id="3.30.70.330">
    <property type="match status" value="1"/>
</dbReference>
<dbReference type="PROSITE" id="PS50961">
    <property type="entry name" value="HTH_LA"/>
    <property type="match status" value="1"/>
</dbReference>
<feature type="domain" description="HTH La-type RNA-binding" evidence="5">
    <location>
        <begin position="72"/>
        <end position="161"/>
    </location>
</feature>
<evidence type="ECO:0000256" key="1">
    <source>
        <dbReference type="ARBA" id="ARBA00022553"/>
    </source>
</evidence>
<dbReference type="PANTHER" id="PTHR22792">
    <property type="entry name" value="LUPUS LA PROTEIN-RELATED"/>
    <property type="match status" value="1"/>
</dbReference>
<dbReference type="CDD" id="cd08036">
    <property type="entry name" value="LARP_5"/>
    <property type="match status" value="1"/>
</dbReference>
<feature type="compositionally biased region" description="Pro residues" evidence="4">
    <location>
        <begin position="433"/>
        <end position="444"/>
    </location>
</feature>
<feature type="region of interest" description="Disordered" evidence="4">
    <location>
        <begin position="327"/>
        <end position="463"/>
    </location>
</feature>
<dbReference type="AlphaFoldDB" id="G3PZX9"/>
<dbReference type="OMA" id="RMQNTTT"/>
<dbReference type="InterPro" id="IPR036390">
    <property type="entry name" value="WH_DNA-bd_sf"/>
</dbReference>
<feature type="compositionally biased region" description="Basic residues" evidence="4">
    <location>
        <begin position="327"/>
        <end position="339"/>
    </location>
</feature>
<accession>G3PZX9</accession>
<dbReference type="SMART" id="SM00715">
    <property type="entry name" value="LA"/>
    <property type="match status" value="1"/>
</dbReference>
<dbReference type="Pfam" id="PF26088">
    <property type="entry name" value="RRM_LARP4"/>
    <property type="match status" value="1"/>
</dbReference>
<dbReference type="GO" id="GO:0010494">
    <property type="term" value="C:cytoplasmic stress granule"/>
    <property type="evidence" value="ECO:0007669"/>
    <property type="project" value="TreeGrafter"/>
</dbReference>
<dbReference type="Ensembl" id="ENSGACT00000023213.2">
    <property type="protein sequence ID" value="ENSGACP00000023169.2"/>
    <property type="gene ID" value="ENSGACG00000017535.2"/>
</dbReference>
<reference evidence="6" key="2">
    <citation type="submission" date="2025-08" db="UniProtKB">
        <authorList>
            <consortium name="Ensembl"/>
        </authorList>
    </citation>
    <scope>IDENTIFICATION</scope>
</reference>
<dbReference type="Gene3D" id="1.10.10.10">
    <property type="entry name" value="Winged helix-like DNA-binding domain superfamily/Winged helix DNA-binding domain"/>
    <property type="match status" value="1"/>
</dbReference>
<proteinExistence type="predicted"/>
<dbReference type="InterPro" id="IPR034900">
    <property type="entry name" value="LARP4B_RRM"/>
</dbReference>
<name>G3PZX9_GASAC</name>
<dbReference type="SUPFAM" id="SSF46785">
    <property type="entry name" value="Winged helix' DNA-binding domain"/>
    <property type="match status" value="1"/>
</dbReference>
<dbReference type="GO" id="GO:0003730">
    <property type="term" value="F:mRNA 3'-UTR binding"/>
    <property type="evidence" value="ECO:0007669"/>
    <property type="project" value="TreeGrafter"/>
</dbReference>
<evidence type="ECO:0000256" key="3">
    <source>
        <dbReference type="PROSITE-ProRule" id="PRU00332"/>
    </source>
</evidence>
<evidence type="ECO:0000259" key="5">
    <source>
        <dbReference type="PROSITE" id="PS50961"/>
    </source>
</evidence>
<keyword evidence="7" id="KW-1185">Reference proteome</keyword>
<dbReference type="STRING" id="69293.ENSGACP00000023169"/>
<organism evidence="6 7">
    <name type="scientific">Gasterosteus aculeatus aculeatus</name>
    <name type="common">three-spined stickleback</name>
    <dbReference type="NCBI Taxonomy" id="481459"/>
    <lineage>
        <taxon>Eukaryota</taxon>
        <taxon>Metazoa</taxon>
        <taxon>Chordata</taxon>
        <taxon>Craniata</taxon>
        <taxon>Vertebrata</taxon>
        <taxon>Euteleostomi</taxon>
        <taxon>Actinopterygii</taxon>
        <taxon>Neopterygii</taxon>
        <taxon>Teleostei</taxon>
        <taxon>Neoteleostei</taxon>
        <taxon>Acanthomorphata</taxon>
        <taxon>Eupercaria</taxon>
        <taxon>Perciformes</taxon>
        <taxon>Cottioidei</taxon>
        <taxon>Gasterosteales</taxon>
        <taxon>Gasterosteidae</taxon>
        <taxon>Gasterosteus</taxon>
    </lineage>
</organism>
<dbReference type="InterPro" id="IPR006630">
    <property type="entry name" value="La_HTH"/>
</dbReference>
<dbReference type="Bgee" id="ENSGACG00000017535">
    <property type="expression patterns" value="Expressed in intestinal epithelial cell and 7 other cell types or tissues"/>
</dbReference>
<dbReference type="InterPro" id="IPR058699">
    <property type="entry name" value="RRM_LARP4/4B"/>
</dbReference>
<sequence length="557" mass="61413">NNDPKNKYGEESAKVSDLNPNAKAWANHMFSLDPSGSSDTTTAALQPWKEGCNSLADPGPEGRSEGFGDAKYSPQEALREHLKKTLEFCLSRENLASDMYLISQMDSDQYVPIVTVANLDHVKKLSTDVELIVDILRSLPLVQVDEKGEKVRPNQNRCIVILREVPESTPVEEVEALFKGDNLPKFINCEFAYNDNWFITFESEADAQQAYQYLREEVKTFQGKPIKARIKAKAIAINTFMPKNGYRPVEVNPYAQQRYTSYYIPPVYSPQQQFPLYSLITPQTWSATHSFIDPTLVAPFHNNQYINGFTTSHSFKPATSPLTVRHYSPRNRSHSKPHLRPTLPTVDRSAGLLDNPGLFPSFPSERLNGVRGSPPARLPASQPRTRLPSTAAFPRRDTAGTGRVTEPTAPDYTLGLGRGRKKRDEKFTRATPQSPPPPPKPPSPSFELGLSSFPPLPGAAGQLKTDDVFDSRLASSVVVGNAKERVRADGGSSGCQGFPVVKPKEAQLSVERVPGTLSTASKSVQVNGAATVSITSPHPLPTHTHTYHCVAARRSRV</sequence>
<dbReference type="OrthoDB" id="10046764at2759"/>
<dbReference type="eggNOG" id="KOG2591">
    <property type="taxonomic scope" value="Eukaryota"/>
</dbReference>
<dbReference type="InterPro" id="IPR012677">
    <property type="entry name" value="Nucleotide-bd_a/b_plait_sf"/>
</dbReference>
<keyword evidence="2 3" id="KW-0694">RNA-binding</keyword>
<dbReference type="Proteomes" id="UP000007635">
    <property type="component" value="Chromosome III"/>
</dbReference>
<evidence type="ECO:0000313" key="6">
    <source>
        <dbReference type="Ensembl" id="ENSGACP00000023169.2"/>
    </source>
</evidence>
<dbReference type="SUPFAM" id="SSF54928">
    <property type="entry name" value="RNA-binding domain, RBD"/>
    <property type="match status" value="1"/>
</dbReference>
<keyword evidence="1" id="KW-0597">Phosphoprotein</keyword>
<dbReference type="InterPro" id="IPR036388">
    <property type="entry name" value="WH-like_DNA-bd_sf"/>
</dbReference>
<protein>
    <submittedName>
        <fullName evidence="6">La ribonucleoprotein 4B</fullName>
    </submittedName>
</protein>
<dbReference type="InterPro" id="IPR045180">
    <property type="entry name" value="La_dom_prot"/>
</dbReference>
<reference evidence="6" key="3">
    <citation type="submission" date="2025-09" db="UniProtKB">
        <authorList>
            <consortium name="Ensembl"/>
        </authorList>
    </citation>
    <scope>IDENTIFICATION</scope>
</reference>
<dbReference type="PANTHER" id="PTHR22792:SF43">
    <property type="entry name" value="LA-RELATED PROTEIN 4B"/>
    <property type="match status" value="1"/>
</dbReference>
<dbReference type="GO" id="GO:0045727">
    <property type="term" value="P:positive regulation of translation"/>
    <property type="evidence" value="ECO:0007669"/>
    <property type="project" value="TreeGrafter"/>
</dbReference>
<dbReference type="CDD" id="cd12706">
    <property type="entry name" value="RRM_LARP5"/>
    <property type="match status" value="1"/>
</dbReference>
<evidence type="ECO:0000256" key="4">
    <source>
        <dbReference type="SAM" id="MobiDB-lite"/>
    </source>
</evidence>
<dbReference type="GO" id="GO:0005829">
    <property type="term" value="C:cytosol"/>
    <property type="evidence" value="ECO:0007669"/>
    <property type="project" value="TreeGrafter"/>
</dbReference>
<feature type="region of interest" description="Disordered" evidence="4">
    <location>
        <begin position="53"/>
        <end position="72"/>
    </location>
</feature>
<evidence type="ECO:0000256" key="2">
    <source>
        <dbReference type="ARBA" id="ARBA00022884"/>
    </source>
</evidence>
<reference evidence="6 7" key="1">
    <citation type="journal article" date="2021" name="G3 (Bethesda)">
        <title>Improved contiguity of the threespine stickleback genome using long-read sequencing.</title>
        <authorList>
            <person name="Nath S."/>
            <person name="Shaw D.E."/>
            <person name="White M.A."/>
        </authorList>
    </citation>
    <scope>NUCLEOTIDE SEQUENCE [LARGE SCALE GENOMIC DNA]</scope>
    <source>
        <strain evidence="6 7">Lake Benthic</strain>
    </source>
</reference>
<dbReference type="GeneTree" id="ENSGT00940000157755"/>
<evidence type="ECO:0000313" key="7">
    <source>
        <dbReference type="Proteomes" id="UP000007635"/>
    </source>
</evidence>
<dbReference type="Pfam" id="PF05383">
    <property type="entry name" value="La"/>
    <property type="match status" value="1"/>
</dbReference>